<name>A0A1I1SM30_9RHOB</name>
<dbReference type="OrthoDB" id="5420070at2"/>
<dbReference type="Proteomes" id="UP000198977">
    <property type="component" value="Unassembled WGS sequence"/>
</dbReference>
<proteinExistence type="predicted"/>
<gene>
    <name evidence="1" type="ORF">SAMN04488523_10187</name>
</gene>
<dbReference type="EMBL" id="FOMW01000001">
    <property type="protein sequence ID" value="SFD47529.1"/>
    <property type="molecule type" value="Genomic_DNA"/>
</dbReference>
<dbReference type="RefSeq" id="WP_093921857.1">
    <property type="nucleotide sequence ID" value="NZ_FOMW01000001.1"/>
</dbReference>
<dbReference type="AlphaFoldDB" id="A0A1I1SM30"/>
<dbReference type="GO" id="GO:0046653">
    <property type="term" value="P:tetrahydrofolate metabolic process"/>
    <property type="evidence" value="ECO:0007669"/>
    <property type="project" value="InterPro"/>
</dbReference>
<reference evidence="1 2" key="1">
    <citation type="submission" date="2016-10" db="EMBL/GenBank/DDBJ databases">
        <authorList>
            <person name="de Groot N.N."/>
        </authorList>
    </citation>
    <scope>NUCLEOTIDE SEQUENCE [LARGE SCALE GENOMIC DNA]</scope>
    <source>
        <strain evidence="1 2">DSM 11443</strain>
    </source>
</reference>
<sequence length="90" mass="10195">MRINCPICGDRDRREYYYQGAAVTLDRPAPDAEEAVWEDYLHLRENPAGRTRDLWHHEGGCGAWVVVTRDTVSHKIFEVALAADVKGAAR</sequence>
<dbReference type="InterPro" id="IPR038561">
    <property type="entry name" value="SoxD_sf"/>
</dbReference>
<organism evidence="1 2">
    <name type="scientific">Sulfitobacter brevis</name>
    <dbReference type="NCBI Taxonomy" id="74348"/>
    <lineage>
        <taxon>Bacteria</taxon>
        <taxon>Pseudomonadati</taxon>
        <taxon>Pseudomonadota</taxon>
        <taxon>Alphaproteobacteria</taxon>
        <taxon>Rhodobacterales</taxon>
        <taxon>Roseobacteraceae</taxon>
        <taxon>Sulfitobacter</taxon>
    </lineage>
</organism>
<dbReference type="Pfam" id="PF04267">
    <property type="entry name" value="SoxD"/>
    <property type="match status" value="1"/>
</dbReference>
<dbReference type="GO" id="GO:0008115">
    <property type="term" value="F:sarcosine oxidase activity"/>
    <property type="evidence" value="ECO:0007669"/>
    <property type="project" value="InterPro"/>
</dbReference>
<protein>
    <submittedName>
        <fullName evidence="1">Sarcosine oxidase subunit delta</fullName>
    </submittedName>
</protein>
<dbReference type="Gene3D" id="3.30.2270.10">
    <property type="entry name" value="Folate-binding superfamily"/>
    <property type="match status" value="1"/>
</dbReference>
<evidence type="ECO:0000313" key="1">
    <source>
        <dbReference type="EMBL" id="SFD47529.1"/>
    </source>
</evidence>
<dbReference type="InterPro" id="IPR006279">
    <property type="entry name" value="SoxD"/>
</dbReference>
<accession>A0A1I1SM30</accession>
<keyword evidence="2" id="KW-1185">Reference proteome</keyword>
<evidence type="ECO:0000313" key="2">
    <source>
        <dbReference type="Proteomes" id="UP000198977"/>
    </source>
</evidence>
<dbReference type="STRING" id="74348.SAMN04488523_10187"/>